<feature type="non-terminal residue" evidence="1">
    <location>
        <position position="1"/>
    </location>
</feature>
<name>A0ACA9S8D7_9GLOM</name>
<evidence type="ECO:0000313" key="2">
    <source>
        <dbReference type="Proteomes" id="UP000789920"/>
    </source>
</evidence>
<comment type="caution">
    <text evidence="1">The sequence shown here is derived from an EMBL/GenBank/DDBJ whole genome shotgun (WGS) entry which is preliminary data.</text>
</comment>
<organism evidence="1 2">
    <name type="scientific">Racocetra persica</name>
    <dbReference type="NCBI Taxonomy" id="160502"/>
    <lineage>
        <taxon>Eukaryota</taxon>
        <taxon>Fungi</taxon>
        <taxon>Fungi incertae sedis</taxon>
        <taxon>Mucoromycota</taxon>
        <taxon>Glomeromycotina</taxon>
        <taxon>Glomeromycetes</taxon>
        <taxon>Diversisporales</taxon>
        <taxon>Gigasporaceae</taxon>
        <taxon>Racocetra</taxon>
    </lineage>
</organism>
<proteinExistence type="predicted"/>
<evidence type="ECO:0000313" key="1">
    <source>
        <dbReference type="EMBL" id="CAG8829738.1"/>
    </source>
</evidence>
<gene>
    <name evidence="1" type="ORF">RPERSI_LOCUS27580</name>
</gene>
<sequence length="39" mass="4511">NINSKSSLVLLEIVIPYNVQIVSKSIQFDEFGKQKQKFK</sequence>
<dbReference type="Proteomes" id="UP000789920">
    <property type="component" value="Unassembled WGS sequence"/>
</dbReference>
<keyword evidence="2" id="KW-1185">Reference proteome</keyword>
<reference evidence="1" key="1">
    <citation type="submission" date="2021-06" db="EMBL/GenBank/DDBJ databases">
        <authorList>
            <person name="Kallberg Y."/>
            <person name="Tangrot J."/>
            <person name="Rosling A."/>
        </authorList>
    </citation>
    <scope>NUCLEOTIDE SEQUENCE</scope>
    <source>
        <strain evidence="1">MA461A</strain>
    </source>
</reference>
<dbReference type="EMBL" id="CAJVQC010097807">
    <property type="protein sequence ID" value="CAG8829738.1"/>
    <property type="molecule type" value="Genomic_DNA"/>
</dbReference>
<accession>A0ACA9S8D7</accession>
<protein>
    <submittedName>
        <fullName evidence="1">17749_t:CDS:1</fullName>
    </submittedName>
</protein>